<accession>A0A2V5HWV4</accession>
<name>A0A2V5HWV4_9EURO</name>
<dbReference type="AlphaFoldDB" id="A0A2V5HWV4"/>
<protein>
    <submittedName>
        <fullName evidence="1">Uncharacterized protein</fullName>
    </submittedName>
</protein>
<proteinExistence type="predicted"/>
<keyword evidence="2" id="KW-1185">Reference proteome</keyword>
<gene>
    <name evidence="1" type="ORF">BP00DRAFT_76911</name>
</gene>
<dbReference type="Proteomes" id="UP000248817">
    <property type="component" value="Unassembled WGS sequence"/>
</dbReference>
<reference evidence="1 2" key="1">
    <citation type="submission" date="2018-02" db="EMBL/GenBank/DDBJ databases">
        <title>The genomes of Aspergillus section Nigri reveals drivers in fungal speciation.</title>
        <authorList>
            <consortium name="DOE Joint Genome Institute"/>
            <person name="Vesth T.C."/>
            <person name="Nybo J."/>
            <person name="Theobald S."/>
            <person name="Brandl J."/>
            <person name="Frisvad J.C."/>
            <person name="Nielsen K.F."/>
            <person name="Lyhne E.K."/>
            <person name="Kogle M.E."/>
            <person name="Kuo A."/>
            <person name="Riley R."/>
            <person name="Clum A."/>
            <person name="Nolan M."/>
            <person name="Lipzen A."/>
            <person name="Salamov A."/>
            <person name="Henrissat B."/>
            <person name="Wiebenga A."/>
            <person name="De vries R.P."/>
            <person name="Grigoriev I.V."/>
            <person name="Mortensen U.H."/>
            <person name="Andersen M.R."/>
            <person name="Baker S.E."/>
        </authorList>
    </citation>
    <scope>NUCLEOTIDE SEQUENCE [LARGE SCALE GENOMIC DNA]</scope>
    <source>
        <strain evidence="1 2">CBS 114.80</strain>
    </source>
</reference>
<evidence type="ECO:0000313" key="2">
    <source>
        <dbReference type="Proteomes" id="UP000248817"/>
    </source>
</evidence>
<organism evidence="1 2">
    <name type="scientific">Aspergillus indologenus CBS 114.80</name>
    <dbReference type="NCBI Taxonomy" id="1450541"/>
    <lineage>
        <taxon>Eukaryota</taxon>
        <taxon>Fungi</taxon>
        <taxon>Dikarya</taxon>
        <taxon>Ascomycota</taxon>
        <taxon>Pezizomycotina</taxon>
        <taxon>Eurotiomycetes</taxon>
        <taxon>Eurotiomycetidae</taxon>
        <taxon>Eurotiales</taxon>
        <taxon>Aspergillaceae</taxon>
        <taxon>Aspergillus</taxon>
        <taxon>Aspergillus subgen. Circumdati</taxon>
    </lineage>
</organism>
<dbReference type="EMBL" id="KZ825612">
    <property type="protein sequence ID" value="PYI26073.1"/>
    <property type="molecule type" value="Genomic_DNA"/>
</dbReference>
<sequence>MSSYCNSNGVAQHPIITYSHHQFTIVCRKIRQLTSQVLRGPSKHCPSWAWWTSIPKVGAYCTKSQSKSSSDLTSMRVGHGLSSGGDSHLRDDRIVGANWAHWAHQDCACLRLHHTASRYSADKGMQRGRGSDKLIVVAGRHSRVGKTARLDSHSILLAG</sequence>
<evidence type="ECO:0000313" key="1">
    <source>
        <dbReference type="EMBL" id="PYI26073.1"/>
    </source>
</evidence>